<name>L5LVQ6_MYODS</name>
<dbReference type="Proteomes" id="UP000010556">
    <property type="component" value="Unassembled WGS sequence"/>
</dbReference>
<evidence type="ECO:0000313" key="3">
    <source>
        <dbReference type="Proteomes" id="UP000010556"/>
    </source>
</evidence>
<dbReference type="EMBL" id="KB107978">
    <property type="protein sequence ID" value="ELK29533.1"/>
    <property type="molecule type" value="Genomic_DNA"/>
</dbReference>
<feature type="compositionally biased region" description="Pro residues" evidence="1">
    <location>
        <begin position="1"/>
        <end position="13"/>
    </location>
</feature>
<keyword evidence="3" id="KW-1185">Reference proteome</keyword>
<feature type="region of interest" description="Disordered" evidence="1">
    <location>
        <begin position="1"/>
        <end position="35"/>
    </location>
</feature>
<reference evidence="3" key="1">
    <citation type="journal article" date="2013" name="Science">
        <title>Comparative analysis of bat genomes provides insight into the evolution of flight and immunity.</title>
        <authorList>
            <person name="Zhang G."/>
            <person name="Cowled C."/>
            <person name="Shi Z."/>
            <person name="Huang Z."/>
            <person name="Bishop-Lilly K.A."/>
            <person name="Fang X."/>
            <person name="Wynne J.W."/>
            <person name="Xiong Z."/>
            <person name="Baker M.L."/>
            <person name="Zhao W."/>
            <person name="Tachedjian M."/>
            <person name="Zhu Y."/>
            <person name="Zhou P."/>
            <person name="Jiang X."/>
            <person name="Ng J."/>
            <person name="Yang L."/>
            <person name="Wu L."/>
            <person name="Xiao J."/>
            <person name="Feng Y."/>
            <person name="Chen Y."/>
            <person name="Sun X."/>
            <person name="Zhang Y."/>
            <person name="Marsh G.A."/>
            <person name="Crameri G."/>
            <person name="Broder C.C."/>
            <person name="Frey K.G."/>
            <person name="Wang L.F."/>
            <person name="Wang J."/>
        </authorList>
    </citation>
    <scope>NUCLEOTIDE SEQUENCE [LARGE SCALE GENOMIC DNA]</scope>
</reference>
<evidence type="ECO:0000313" key="2">
    <source>
        <dbReference type="EMBL" id="ELK29533.1"/>
    </source>
</evidence>
<sequence>MSYFPPGPLPQAPCPFSYKPGPGSQGTGSKAPIPALGRAGELEGISPVQLAQEYVCTEYMAPDYLEMDTAMRDPLSQSPQLVDLDLIPLET</sequence>
<dbReference type="AlphaFoldDB" id="L5LVQ6"/>
<protein>
    <submittedName>
        <fullName evidence="2">Uncharacterized protein</fullName>
    </submittedName>
</protein>
<organism evidence="2 3">
    <name type="scientific">Myotis davidii</name>
    <name type="common">David's myotis</name>
    <dbReference type="NCBI Taxonomy" id="225400"/>
    <lineage>
        <taxon>Eukaryota</taxon>
        <taxon>Metazoa</taxon>
        <taxon>Chordata</taxon>
        <taxon>Craniata</taxon>
        <taxon>Vertebrata</taxon>
        <taxon>Euteleostomi</taxon>
        <taxon>Mammalia</taxon>
        <taxon>Eutheria</taxon>
        <taxon>Laurasiatheria</taxon>
        <taxon>Chiroptera</taxon>
        <taxon>Yangochiroptera</taxon>
        <taxon>Vespertilionidae</taxon>
        <taxon>Myotis</taxon>
    </lineage>
</organism>
<evidence type="ECO:0000256" key="1">
    <source>
        <dbReference type="SAM" id="MobiDB-lite"/>
    </source>
</evidence>
<accession>L5LVQ6</accession>
<gene>
    <name evidence="2" type="ORF">MDA_GLEAN10005703</name>
</gene>
<proteinExistence type="predicted"/>